<dbReference type="VEuPathDB" id="FungiDB:C8Q69DRAFT_448526"/>
<dbReference type="GeneID" id="39598572"/>
<gene>
    <name evidence="1" type="ORF">C8Q69DRAFT_448526</name>
</gene>
<dbReference type="Proteomes" id="UP000283841">
    <property type="component" value="Unassembled WGS sequence"/>
</dbReference>
<sequence length="403" mass="46124">MSSICVKGRKALDRLRSTFDLMKLDTGYAEDKPMRETPLTETHIKEITTKETPVTGAPVEEIHVKNAPLVDARNETCDNLNEILMSVLDQESLYLGNEAARSFYIILNDLQLEETNDLADPDNFCFFSPMPLARLESFTFDKSDEDTERFLHRFGRWEGLSRPQSGEPLMRNARALIGKLRWLVGACKRIFPDEDRKSYLLKAVNWRYIFFCPEILDEDLYDMLDSASRRRAIIPDGIGTFVKMFDITDGYIAWPPDIRADQPHVIIMIDHKYPGDDMISRAEILAIIAVIMTQLQHENLAEHCIIPVMVVSFMDSLQGRILQAHMTNSGLIIKKSKLYDFDRQADFEKSMTLFSRYMACDRIGNTRKFVKFDMNARDMSIRAATTAARKSKDVTSGAENTMG</sequence>
<organism evidence="1 2">
    <name type="scientific">Byssochlamys spectabilis</name>
    <name type="common">Paecilomyces variotii</name>
    <dbReference type="NCBI Taxonomy" id="264951"/>
    <lineage>
        <taxon>Eukaryota</taxon>
        <taxon>Fungi</taxon>
        <taxon>Dikarya</taxon>
        <taxon>Ascomycota</taxon>
        <taxon>Pezizomycotina</taxon>
        <taxon>Eurotiomycetes</taxon>
        <taxon>Eurotiomycetidae</taxon>
        <taxon>Eurotiales</taxon>
        <taxon>Thermoascaceae</taxon>
        <taxon>Paecilomyces</taxon>
    </lineage>
</organism>
<comment type="caution">
    <text evidence="1">The sequence shown here is derived from an EMBL/GenBank/DDBJ whole genome shotgun (WGS) entry which is preliminary data.</text>
</comment>
<dbReference type="RefSeq" id="XP_028481128.1">
    <property type="nucleotide sequence ID" value="XM_028629295.1"/>
</dbReference>
<accession>A0A443HI19</accession>
<proteinExistence type="predicted"/>
<dbReference type="STRING" id="264951.A0A443HI19"/>
<name>A0A443HI19_BYSSP</name>
<reference evidence="1 2" key="1">
    <citation type="journal article" date="2018" name="Front. Microbiol.">
        <title>Genomic and genetic insights into a cosmopolitan fungus, Paecilomyces variotii (Eurotiales).</title>
        <authorList>
            <person name="Urquhart A.S."/>
            <person name="Mondo S.J."/>
            <person name="Makela M.R."/>
            <person name="Hane J.K."/>
            <person name="Wiebenga A."/>
            <person name="He G."/>
            <person name="Mihaltcheva S."/>
            <person name="Pangilinan J."/>
            <person name="Lipzen A."/>
            <person name="Barry K."/>
            <person name="de Vries R.P."/>
            <person name="Grigoriev I.V."/>
            <person name="Idnurm A."/>
        </authorList>
    </citation>
    <scope>NUCLEOTIDE SEQUENCE [LARGE SCALE GENOMIC DNA]</scope>
    <source>
        <strain evidence="1 2">CBS 101075</strain>
    </source>
</reference>
<protein>
    <submittedName>
        <fullName evidence="1">Uncharacterized protein</fullName>
    </submittedName>
</protein>
<keyword evidence="2" id="KW-1185">Reference proteome</keyword>
<evidence type="ECO:0000313" key="1">
    <source>
        <dbReference type="EMBL" id="RWQ91483.1"/>
    </source>
</evidence>
<evidence type="ECO:0000313" key="2">
    <source>
        <dbReference type="Proteomes" id="UP000283841"/>
    </source>
</evidence>
<dbReference type="EMBL" id="RCNU01000020">
    <property type="protein sequence ID" value="RWQ91483.1"/>
    <property type="molecule type" value="Genomic_DNA"/>
</dbReference>
<dbReference type="AlphaFoldDB" id="A0A443HI19"/>